<dbReference type="GeneID" id="104583679"/>
<dbReference type="EnsemblPlants" id="PNT67675">
    <property type="protein sequence ID" value="PNT67675"/>
    <property type="gene ID" value="BRADI_3g30386v3"/>
</dbReference>
<dbReference type="RefSeq" id="XP_010234892.3">
    <property type="nucleotide sequence ID" value="XM_010236590.3"/>
</dbReference>
<evidence type="ECO:0000313" key="3">
    <source>
        <dbReference type="EMBL" id="PNT67675.1"/>
    </source>
</evidence>
<evidence type="ECO:0000313" key="4">
    <source>
        <dbReference type="EnsemblPlants" id="PNT67675"/>
    </source>
</evidence>
<reference evidence="3 4" key="1">
    <citation type="journal article" date="2010" name="Nature">
        <title>Genome sequencing and analysis of the model grass Brachypodium distachyon.</title>
        <authorList>
            <consortium name="International Brachypodium Initiative"/>
        </authorList>
    </citation>
    <scope>NUCLEOTIDE SEQUENCE [LARGE SCALE GENOMIC DNA]</scope>
    <source>
        <strain evidence="3 4">Bd21</strain>
    </source>
</reference>
<keyword evidence="2" id="KW-0812">Transmembrane</keyword>
<feature type="transmembrane region" description="Helical" evidence="2">
    <location>
        <begin position="178"/>
        <end position="200"/>
    </location>
</feature>
<evidence type="ECO:0000256" key="1">
    <source>
        <dbReference type="SAM" id="MobiDB-lite"/>
    </source>
</evidence>
<keyword evidence="5" id="KW-1185">Reference proteome</keyword>
<keyword evidence="2" id="KW-1133">Transmembrane helix</keyword>
<organism evidence="3">
    <name type="scientific">Brachypodium distachyon</name>
    <name type="common">Purple false brome</name>
    <name type="synonym">Trachynia distachya</name>
    <dbReference type="NCBI Taxonomy" id="15368"/>
    <lineage>
        <taxon>Eukaryota</taxon>
        <taxon>Viridiplantae</taxon>
        <taxon>Streptophyta</taxon>
        <taxon>Embryophyta</taxon>
        <taxon>Tracheophyta</taxon>
        <taxon>Spermatophyta</taxon>
        <taxon>Magnoliopsida</taxon>
        <taxon>Liliopsida</taxon>
        <taxon>Poales</taxon>
        <taxon>Poaceae</taxon>
        <taxon>BOP clade</taxon>
        <taxon>Pooideae</taxon>
        <taxon>Stipodae</taxon>
        <taxon>Brachypodieae</taxon>
        <taxon>Brachypodium</taxon>
    </lineage>
</organism>
<feature type="region of interest" description="Disordered" evidence="1">
    <location>
        <begin position="15"/>
        <end position="36"/>
    </location>
</feature>
<protein>
    <submittedName>
        <fullName evidence="3 4">Uncharacterized protein</fullName>
    </submittedName>
</protein>
<keyword evidence="2" id="KW-0472">Membrane</keyword>
<proteinExistence type="predicted"/>
<dbReference type="PANTHER" id="PTHR34558">
    <property type="entry name" value="EXPRESSED PROTEIN"/>
    <property type="match status" value="1"/>
</dbReference>
<gene>
    <name evidence="4" type="primary">LOC104583679</name>
    <name evidence="3" type="ORF">BRADI_3g30386v3</name>
</gene>
<feature type="compositionally biased region" description="Polar residues" evidence="1">
    <location>
        <begin position="19"/>
        <end position="36"/>
    </location>
</feature>
<sequence length="222" mass="23589">MPCLRGCPARAGVRRTALAQPQPSPRQSPLIRTSSSLQNPLQSHAPAWHATVVSFQLTALLRPIYTHTQPHGHTHTHSTLPCSSHPQLTQVRSSHTNRENRVVFLQLIAAAMARRGFLCSPRVLVLLLLLVLGDAAAMAMARQLLGGVAQTPWPAGAPAAEGPAGDVARPRRHEDRSIAGAEVILAGFAAAVVAAIFCYIRVTRKKSSGSHGATLGTAPEKV</sequence>
<reference evidence="3" key="2">
    <citation type="submission" date="2017-06" db="EMBL/GenBank/DDBJ databases">
        <title>WGS assembly of Brachypodium distachyon.</title>
        <authorList>
            <consortium name="The International Brachypodium Initiative"/>
            <person name="Lucas S."/>
            <person name="Harmon-Smith M."/>
            <person name="Lail K."/>
            <person name="Tice H."/>
            <person name="Grimwood J."/>
            <person name="Bruce D."/>
            <person name="Barry K."/>
            <person name="Shu S."/>
            <person name="Lindquist E."/>
            <person name="Wang M."/>
            <person name="Pitluck S."/>
            <person name="Vogel J.P."/>
            <person name="Garvin D.F."/>
            <person name="Mockler T.C."/>
            <person name="Schmutz J."/>
            <person name="Rokhsar D."/>
            <person name="Bevan M.W."/>
        </authorList>
    </citation>
    <scope>NUCLEOTIDE SEQUENCE</scope>
    <source>
        <strain evidence="3">Bd21</strain>
    </source>
</reference>
<evidence type="ECO:0000256" key="2">
    <source>
        <dbReference type="SAM" id="Phobius"/>
    </source>
</evidence>
<name>A0A2K2D077_BRADI</name>
<dbReference type="Proteomes" id="UP000008810">
    <property type="component" value="Chromosome 3"/>
</dbReference>
<dbReference type="EMBL" id="CM000882">
    <property type="protein sequence ID" value="PNT67675.1"/>
    <property type="molecule type" value="Genomic_DNA"/>
</dbReference>
<evidence type="ECO:0000313" key="5">
    <source>
        <dbReference type="Proteomes" id="UP000008810"/>
    </source>
</evidence>
<dbReference type="OrthoDB" id="686454at2759"/>
<accession>A0A2K2D077</accession>
<feature type="transmembrane region" description="Helical" evidence="2">
    <location>
        <begin position="123"/>
        <end position="145"/>
    </location>
</feature>
<reference evidence="4" key="3">
    <citation type="submission" date="2018-08" db="UniProtKB">
        <authorList>
            <consortium name="EnsemblPlants"/>
        </authorList>
    </citation>
    <scope>IDENTIFICATION</scope>
    <source>
        <strain evidence="4">cv. Bd21</strain>
    </source>
</reference>
<dbReference type="KEGG" id="bdi:104583679"/>
<dbReference type="PANTHER" id="PTHR34558:SF9">
    <property type="entry name" value="F3L24.15 PROTEIN"/>
    <property type="match status" value="1"/>
</dbReference>
<dbReference type="AlphaFoldDB" id="A0A2K2D077"/>
<dbReference type="Gramene" id="PNT67675">
    <property type="protein sequence ID" value="PNT67675"/>
    <property type="gene ID" value="BRADI_3g30386v3"/>
</dbReference>